<organism evidence="1 2">
    <name type="scientific">Lelliottia nimipressuralis</name>
    <dbReference type="NCBI Taxonomy" id="69220"/>
    <lineage>
        <taxon>Bacteria</taxon>
        <taxon>Pseudomonadati</taxon>
        <taxon>Pseudomonadota</taxon>
        <taxon>Gammaproteobacteria</taxon>
        <taxon>Enterobacterales</taxon>
        <taxon>Enterobacteriaceae</taxon>
        <taxon>Lelliottia</taxon>
    </lineage>
</organism>
<evidence type="ECO:0000313" key="1">
    <source>
        <dbReference type="EMBL" id="TYT33762.1"/>
    </source>
</evidence>
<protein>
    <submittedName>
        <fullName evidence="1">Uncharacterized protein</fullName>
    </submittedName>
</protein>
<comment type="caution">
    <text evidence="1">The sequence shown here is derived from an EMBL/GenBank/DDBJ whole genome shotgun (WGS) entry which is preliminary data.</text>
</comment>
<name>A0ABY3P406_9ENTR</name>
<evidence type="ECO:0000313" key="2">
    <source>
        <dbReference type="Proteomes" id="UP000323910"/>
    </source>
</evidence>
<accession>A0ABY3P406</accession>
<sequence>MMKTRKAVFIEGHIVANRRLGESCHPFCIHSVMFSNGKYAIVRAESGICFNPGEIIQRYDCEWFFHDQKIHLLPFQYIKENESLRQLSEYET</sequence>
<dbReference type="Proteomes" id="UP000323910">
    <property type="component" value="Unassembled WGS sequence"/>
</dbReference>
<gene>
    <name evidence="1" type="ORF">FZO59_09235</name>
</gene>
<reference evidence="1 2" key="1">
    <citation type="submission" date="2019-08" db="EMBL/GenBank/DDBJ databases">
        <title>The draft genome of Lelliottia nimipressuralis strain CICC 24156.</title>
        <authorList>
            <person name="Wu W."/>
            <person name="Feng Y."/>
            <person name="Zong Z."/>
        </authorList>
    </citation>
    <scope>NUCLEOTIDE SEQUENCE [LARGE SCALE GENOMIC DNA]</scope>
    <source>
        <strain evidence="1 2">CICC 24156</strain>
    </source>
</reference>
<keyword evidence="2" id="KW-1185">Reference proteome</keyword>
<dbReference type="EMBL" id="VTFR01000004">
    <property type="protein sequence ID" value="TYT33762.1"/>
    <property type="molecule type" value="Genomic_DNA"/>
</dbReference>
<proteinExistence type="predicted"/>